<protein>
    <recommendedName>
        <fullName evidence="4">Antitoxin</fullName>
    </recommendedName>
</protein>
<gene>
    <name evidence="2" type="ORF">RVR_7769</name>
</gene>
<feature type="region of interest" description="Disordered" evidence="1">
    <location>
        <begin position="16"/>
        <end position="79"/>
    </location>
</feature>
<dbReference type="RefSeq" id="WP_202236642.1">
    <property type="nucleotide sequence ID" value="NZ_AP018365.1"/>
</dbReference>
<reference evidence="2 3" key="4">
    <citation type="journal article" date="2020" name="Sci. Rep.">
        <title>beta-carboline chemical signals induce reveromycin production through a LuxR family regulator in Streptomyces sp. SN-593.</title>
        <authorList>
            <person name="Panthee S."/>
            <person name="Kito N."/>
            <person name="Hayashi T."/>
            <person name="Shimizu T."/>
            <person name="Ishikawa J."/>
            <person name="Hamamoto H."/>
            <person name="Osada H."/>
            <person name="Takahashi S."/>
        </authorList>
    </citation>
    <scope>NUCLEOTIDE SEQUENCE [LARGE SCALE GENOMIC DNA]</scope>
    <source>
        <strain evidence="2 3">SN-593</strain>
    </source>
</reference>
<organism evidence="2 3">
    <name type="scientific">Actinacidiphila reveromycinica</name>
    <dbReference type="NCBI Taxonomy" id="659352"/>
    <lineage>
        <taxon>Bacteria</taxon>
        <taxon>Bacillati</taxon>
        <taxon>Actinomycetota</taxon>
        <taxon>Actinomycetes</taxon>
        <taxon>Kitasatosporales</taxon>
        <taxon>Streptomycetaceae</taxon>
        <taxon>Actinacidiphila</taxon>
    </lineage>
</organism>
<dbReference type="AlphaFoldDB" id="A0A7U3VRA6"/>
<dbReference type="InterPro" id="IPR028037">
    <property type="entry name" value="Antitoxin_Rv0909/MT0933"/>
</dbReference>
<proteinExistence type="predicted"/>
<feature type="compositionally biased region" description="Basic and acidic residues" evidence="1">
    <location>
        <begin position="58"/>
        <end position="79"/>
    </location>
</feature>
<evidence type="ECO:0000313" key="3">
    <source>
        <dbReference type="Proteomes" id="UP000595703"/>
    </source>
</evidence>
<reference evidence="2 3" key="2">
    <citation type="journal article" date="2011" name="J. Antibiot.">
        <title>Furaquinocins I and J: novel polyketide isoprenoid hybrid compounds from Streptomyces reveromyceticus SN-593.</title>
        <authorList>
            <person name="Panthee S."/>
            <person name="Takahashi S."/>
            <person name="Takagi H."/>
            <person name="Nogawa T."/>
            <person name="Oowada E."/>
            <person name="Uramoto M."/>
            <person name="Osada H."/>
        </authorList>
    </citation>
    <scope>NUCLEOTIDE SEQUENCE [LARGE SCALE GENOMIC DNA]</scope>
    <source>
        <strain evidence="2 3">SN-593</strain>
    </source>
</reference>
<dbReference type="KEGG" id="arev:RVR_7769"/>
<accession>A0A7U3VRA6</accession>
<keyword evidence="3" id="KW-1185">Reference proteome</keyword>
<evidence type="ECO:0000313" key="2">
    <source>
        <dbReference type="EMBL" id="BBB00678.1"/>
    </source>
</evidence>
<evidence type="ECO:0000256" key="1">
    <source>
        <dbReference type="SAM" id="MobiDB-lite"/>
    </source>
</evidence>
<evidence type="ECO:0008006" key="4">
    <source>
        <dbReference type="Google" id="ProtNLM"/>
    </source>
</evidence>
<feature type="compositionally biased region" description="Basic and acidic residues" evidence="1">
    <location>
        <begin position="16"/>
        <end position="28"/>
    </location>
</feature>
<dbReference type="EMBL" id="AP018365">
    <property type="protein sequence ID" value="BBB00678.1"/>
    <property type="molecule type" value="Genomic_DNA"/>
</dbReference>
<dbReference type="Pfam" id="PF14013">
    <property type="entry name" value="MT0933_antitox"/>
    <property type="match status" value="1"/>
</dbReference>
<dbReference type="Proteomes" id="UP000595703">
    <property type="component" value="Chromosome"/>
</dbReference>
<name>A0A7U3VRA6_9ACTN</name>
<sequence length="79" mass="8039">MSFMDSLKGKIGMSKDKAAGLARQHGDKIGQGLDKAAHTVDSKTGGKYSSQINSGVGKAKDAVKGYGEKGQDAKGPDAG</sequence>
<reference evidence="2 3" key="1">
    <citation type="journal article" date="2010" name="J. Bacteriol.">
        <title>Biochemical characterization of a novel indole prenyltransferase from Streptomyces sp. SN-593.</title>
        <authorList>
            <person name="Takahashi S."/>
            <person name="Takagi H."/>
            <person name="Toyoda A."/>
            <person name="Uramoto M."/>
            <person name="Nogawa T."/>
            <person name="Ueki M."/>
            <person name="Sakaki Y."/>
            <person name="Osada H."/>
        </authorList>
    </citation>
    <scope>NUCLEOTIDE SEQUENCE [LARGE SCALE GENOMIC DNA]</scope>
    <source>
        <strain evidence="2 3">SN-593</strain>
    </source>
</reference>
<reference evidence="2 3" key="3">
    <citation type="journal article" date="2011" name="Nat. Chem. Biol.">
        <title>Reveromycin A biosynthesis uses RevG and RevJ for stereospecific spiroacetal formation.</title>
        <authorList>
            <person name="Takahashi S."/>
            <person name="Toyoda A."/>
            <person name="Sekiyama Y."/>
            <person name="Takagi H."/>
            <person name="Nogawa T."/>
            <person name="Uramoto M."/>
            <person name="Suzuki R."/>
            <person name="Koshino H."/>
            <person name="Kumano T."/>
            <person name="Panthee S."/>
            <person name="Dairi T."/>
            <person name="Ishikawa J."/>
            <person name="Ikeda H."/>
            <person name="Sakaki Y."/>
            <person name="Osada H."/>
        </authorList>
    </citation>
    <scope>NUCLEOTIDE SEQUENCE [LARGE SCALE GENOMIC DNA]</scope>
    <source>
        <strain evidence="2 3">SN-593</strain>
    </source>
</reference>